<dbReference type="Proteomes" id="UP000061630">
    <property type="component" value="Chromosome"/>
</dbReference>
<sequence length="209" mass="23528">MEAVERAFRALDEGIADYLARKGIRPSCGPGCFACCYGWVTASRLEAQALLPHLTETQKARVLEKGPRRLALLAREKDDPTFPRRFFLRRSPCPLLEEGLCGVYAHRPLACRGVLTDEDPAYCDPENPHPAPKSHHGPGHFLRVPHRMARRRMEELWEEERAQTGFLVLGELSGLLYLLLTGLPEDREEVEARLEALGVLGGWFGFQVV</sequence>
<name>A0A109QEZ2_9DEIN</name>
<protein>
    <submittedName>
        <fullName evidence="1">Uncharacterized protein</fullName>
    </submittedName>
</protein>
<dbReference type="EMBL" id="CP014141">
    <property type="protein sequence ID" value="AMA75263.1"/>
    <property type="molecule type" value="Genomic_DNA"/>
</dbReference>
<dbReference type="InterPro" id="IPR005358">
    <property type="entry name" value="Puta_zinc/iron-chelating_dom"/>
</dbReference>
<dbReference type="KEGG" id="tpar:AV541_03105"/>
<dbReference type="AlphaFoldDB" id="A0A109QEZ2"/>
<proteinExistence type="predicted"/>
<dbReference type="RefSeq" id="WP_060384212.1">
    <property type="nucleotide sequence ID" value="NZ_CP014141.1"/>
</dbReference>
<gene>
    <name evidence="1" type="ORF">AV541_03105</name>
</gene>
<reference evidence="1 2" key="1">
    <citation type="submission" date="2016-01" db="EMBL/GenBank/DDBJ databases">
        <title>Genome sequence of Thermus parvatiensis, a thermophile isolated from a hot water spring.</title>
        <authorList>
            <person name="Tripathi C."/>
            <person name="Lal R."/>
        </authorList>
    </citation>
    <scope>NUCLEOTIDE SEQUENCE [LARGE SCALE GENOMIC DNA]</scope>
    <source>
        <strain evidence="1 2">RL</strain>
    </source>
</reference>
<accession>A0A109QEZ2</accession>
<evidence type="ECO:0000313" key="2">
    <source>
        <dbReference type="Proteomes" id="UP000061630"/>
    </source>
</evidence>
<evidence type="ECO:0000313" key="1">
    <source>
        <dbReference type="EMBL" id="AMA75263.1"/>
    </source>
</evidence>
<dbReference type="Pfam" id="PF03692">
    <property type="entry name" value="CxxCxxCC"/>
    <property type="match status" value="1"/>
</dbReference>
<organism evidence="1 2">
    <name type="scientific">Thermus parvatiensis</name>
    <dbReference type="NCBI Taxonomy" id="456163"/>
    <lineage>
        <taxon>Bacteria</taxon>
        <taxon>Thermotogati</taxon>
        <taxon>Deinococcota</taxon>
        <taxon>Deinococci</taxon>
        <taxon>Thermales</taxon>
        <taxon>Thermaceae</taxon>
        <taxon>Thermus</taxon>
    </lineage>
</organism>